<keyword evidence="4" id="KW-1185">Reference proteome</keyword>
<evidence type="ECO:0000313" key="3">
    <source>
        <dbReference type="EMBL" id="PKA48148.1"/>
    </source>
</evidence>
<dbReference type="PANTHER" id="PTHR37234">
    <property type="entry name" value="OS03G0319200 PROTEIN"/>
    <property type="match status" value="1"/>
</dbReference>
<dbReference type="Proteomes" id="UP000236161">
    <property type="component" value="Unassembled WGS sequence"/>
</dbReference>
<dbReference type="AlphaFoldDB" id="A0A2H9ZXW3"/>
<dbReference type="InterPro" id="IPR032795">
    <property type="entry name" value="DUF3741-assoc"/>
</dbReference>
<organism evidence="3 4">
    <name type="scientific">Apostasia shenzhenica</name>
    <dbReference type="NCBI Taxonomy" id="1088818"/>
    <lineage>
        <taxon>Eukaryota</taxon>
        <taxon>Viridiplantae</taxon>
        <taxon>Streptophyta</taxon>
        <taxon>Embryophyta</taxon>
        <taxon>Tracheophyta</taxon>
        <taxon>Spermatophyta</taxon>
        <taxon>Magnoliopsida</taxon>
        <taxon>Liliopsida</taxon>
        <taxon>Asparagales</taxon>
        <taxon>Orchidaceae</taxon>
        <taxon>Apostasioideae</taxon>
        <taxon>Apostasia</taxon>
    </lineage>
</organism>
<sequence length="344" mass="37829">MGSDMKKKKKIKEEKMQPSSSRRETSPDKWRPPKEAAVGCMSGILQLLSRRNSRRRILSGRKDTTANPPEPSPGNAEVKVLIEQNKDGMLSRRSPTLPSEIRLSGGFQQEDSPRRPPSVVARLMGLEESSSPEASAAWFSPESAEEKRRMLLCALERCDEDLRALKGIIEAVRKAEILGRKAAGGSPVAEMKCVDAGGEQPSPVSVLDALASPKFHLSENGKKKNSRASMDASCLPGRRITTEGIPRRPAERNTAETLGNFSSPEGSCGSWRWRLRRSEALVESVGEVWQEAAVAERRELERVGEGLEYSMVGDLVVELVMEMLDGCSNLSLHRSGGCKRNLCF</sequence>
<feature type="compositionally biased region" description="Basic and acidic residues" evidence="1">
    <location>
        <begin position="11"/>
        <end position="34"/>
    </location>
</feature>
<reference evidence="3 4" key="1">
    <citation type="journal article" date="2017" name="Nature">
        <title>The Apostasia genome and the evolution of orchids.</title>
        <authorList>
            <person name="Zhang G.Q."/>
            <person name="Liu K.W."/>
            <person name="Li Z."/>
            <person name="Lohaus R."/>
            <person name="Hsiao Y.Y."/>
            <person name="Niu S.C."/>
            <person name="Wang J.Y."/>
            <person name="Lin Y.C."/>
            <person name="Xu Q."/>
            <person name="Chen L.J."/>
            <person name="Yoshida K."/>
            <person name="Fujiwara S."/>
            <person name="Wang Z.W."/>
            <person name="Zhang Y.Q."/>
            <person name="Mitsuda N."/>
            <person name="Wang M."/>
            <person name="Liu G.H."/>
            <person name="Pecoraro L."/>
            <person name="Huang H.X."/>
            <person name="Xiao X.J."/>
            <person name="Lin M."/>
            <person name="Wu X.Y."/>
            <person name="Wu W.L."/>
            <person name="Chen Y.Y."/>
            <person name="Chang S.B."/>
            <person name="Sakamoto S."/>
            <person name="Ohme-Takagi M."/>
            <person name="Yagi M."/>
            <person name="Zeng S.J."/>
            <person name="Shen C.Y."/>
            <person name="Yeh C.M."/>
            <person name="Luo Y.B."/>
            <person name="Tsai W.C."/>
            <person name="Van de Peer Y."/>
            <person name="Liu Z.J."/>
        </authorList>
    </citation>
    <scope>NUCLEOTIDE SEQUENCE [LARGE SCALE GENOMIC DNA]</scope>
    <source>
        <strain evidence="4">cv. Shenzhen</strain>
        <tissue evidence="3">Stem</tissue>
    </source>
</reference>
<dbReference type="Pfam" id="PF14383">
    <property type="entry name" value="VARLMGL"/>
    <property type="match status" value="1"/>
</dbReference>
<feature type="region of interest" description="Disordered" evidence="1">
    <location>
        <begin position="1"/>
        <end position="38"/>
    </location>
</feature>
<gene>
    <name evidence="3" type="ORF">AXF42_Ash021082</name>
</gene>
<dbReference type="OrthoDB" id="780613at2759"/>
<feature type="compositionally biased region" description="Basic residues" evidence="1">
    <location>
        <begin position="1"/>
        <end position="10"/>
    </location>
</feature>
<feature type="domain" description="DUF3741" evidence="2">
    <location>
        <begin position="111"/>
        <end position="127"/>
    </location>
</feature>
<proteinExistence type="predicted"/>
<evidence type="ECO:0000313" key="4">
    <source>
        <dbReference type="Proteomes" id="UP000236161"/>
    </source>
</evidence>
<dbReference type="PANTHER" id="PTHR37234:SF1">
    <property type="entry name" value="OS03G0319200 PROTEIN"/>
    <property type="match status" value="1"/>
</dbReference>
<dbReference type="STRING" id="1088818.A0A2H9ZXW3"/>
<protein>
    <recommendedName>
        <fullName evidence="2">DUF3741 domain-containing protein</fullName>
    </recommendedName>
</protein>
<evidence type="ECO:0000256" key="1">
    <source>
        <dbReference type="SAM" id="MobiDB-lite"/>
    </source>
</evidence>
<evidence type="ECO:0000259" key="2">
    <source>
        <dbReference type="Pfam" id="PF14383"/>
    </source>
</evidence>
<accession>A0A2H9ZXW3</accession>
<name>A0A2H9ZXW3_9ASPA</name>
<dbReference type="EMBL" id="KZ452967">
    <property type="protein sequence ID" value="PKA48148.1"/>
    <property type="molecule type" value="Genomic_DNA"/>
</dbReference>
<feature type="region of interest" description="Disordered" evidence="1">
    <location>
        <begin position="50"/>
        <end position="116"/>
    </location>
</feature>